<protein>
    <submittedName>
        <fullName evidence="1">Uncharacterized protein</fullName>
    </submittedName>
</protein>
<comment type="caution">
    <text evidence="1">The sequence shown here is derived from an EMBL/GenBank/DDBJ whole genome shotgun (WGS) entry which is preliminary data.</text>
</comment>
<organism evidence="1 2">
    <name type="scientific">Cryptosporangium phraense</name>
    <dbReference type="NCBI Taxonomy" id="2593070"/>
    <lineage>
        <taxon>Bacteria</taxon>
        <taxon>Bacillati</taxon>
        <taxon>Actinomycetota</taxon>
        <taxon>Actinomycetes</taxon>
        <taxon>Cryptosporangiales</taxon>
        <taxon>Cryptosporangiaceae</taxon>
        <taxon>Cryptosporangium</taxon>
    </lineage>
</organism>
<sequence>MTETRDLLRLLDPADAELSVDQHQRAAASLERILAEPVTQPRRSRRLLAAAAAACALAAGAVTFFHTGDDGQAYASWTPAPRPLTHDEAGRLGSQCRRWLRGSMLDARRAHLALAERRGEFVVLLYRTDVPDMSGDCLLRNPAGTDDVDLIGAGATGSDAPARPAPLGALVEGGFSQFHEASVTDGAVGRDVTGVTVHAGKFTVEATVHDGRHAAWWPGPAFDSTEPPESGQWAPTSIVHYDLTLTDGTVRRDVHPVRPG</sequence>
<dbReference type="AlphaFoldDB" id="A0A545ARL3"/>
<evidence type="ECO:0000313" key="1">
    <source>
        <dbReference type="EMBL" id="TQS43913.1"/>
    </source>
</evidence>
<reference evidence="1 2" key="1">
    <citation type="submission" date="2019-07" db="EMBL/GenBank/DDBJ databases">
        <title>Cryptosporangium phraense sp. nov., isolated from plant litter.</title>
        <authorList>
            <person name="Suriyachadkun C."/>
        </authorList>
    </citation>
    <scope>NUCLEOTIDE SEQUENCE [LARGE SCALE GENOMIC DNA]</scope>
    <source>
        <strain evidence="1 2">A-T 5661</strain>
    </source>
</reference>
<keyword evidence="2" id="KW-1185">Reference proteome</keyword>
<dbReference type="Proteomes" id="UP000317982">
    <property type="component" value="Unassembled WGS sequence"/>
</dbReference>
<name>A0A545ARL3_9ACTN</name>
<dbReference type="OrthoDB" id="3293457at2"/>
<dbReference type="EMBL" id="VIRS01000010">
    <property type="protein sequence ID" value="TQS43913.1"/>
    <property type="molecule type" value="Genomic_DNA"/>
</dbReference>
<evidence type="ECO:0000313" key="2">
    <source>
        <dbReference type="Proteomes" id="UP000317982"/>
    </source>
</evidence>
<dbReference type="RefSeq" id="WP_142705397.1">
    <property type="nucleotide sequence ID" value="NZ_VIRS01000010.1"/>
</dbReference>
<proteinExistence type="predicted"/>
<accession>A0A545ARL3</accession>
<dbReference type="InParanoid" id="A0A545ARL3"/>
<gene>
    <name evidence="1" type="ORF">FL583_15735</name>
</gene>